<organism evidence="2 4">
    <name type="scientific">Dactylonectria estremocensis</name>
    <dbReference type="NCBI Taxonomy" id="1079267"/>
    <lineage>
        <taxon>Eukaryota</taxon>
        <taxon>Fungi</taxon>
        <taxon>Dikarya</taxon>
        <taxon>Ascomycota</taxon>
        <taxon>Pezizomycotina</taxon>
        <taxon>Sordariomycetes</taxon>
        <taxon>Hypocreomycetidae</taxon>
        <taxon>Hypocreales</taxon>
        <taxon>Nectriaceae</taxon>
        <taxon>Dactylonectria</taxon>
    </lineage>
</organism>
<reference evidence="2" key="1">
    <citation type="journal article" date="2021" name="Nat. Commun.">
        <title>Genetic determinants of endophytism in the Arabidopsis root mycobiome.</title>
        <authorList>
            <person name="Mesny F."/>
            <person name="Miyauchi S."/>
            <person name="Thiergart T."/>
            <person name="Pickel B."/>
            <person name="Atanasova L."/>
            <person name="Karlsson M."/>
            <person name="Huettel B."/>
            <person name="Barry K.W."/>
            <person name="Haridas S."/>
            <person name="Chen C."/>
            <person name="Bauer D."/>
            <person name="Andreopoulos W."/>
            <person name="Pangilinan J."/>
            <person name="LaButti K."/>
            <person name="Riley R."/>
            <person name="Lipzen A."/>
            <person name="Clum A."/>
            <person name="Drula E."/>
            <person name="Henrissat B."/>
            <person name="Kohler A."/>
            <person name="Grigoriev I.V."/>
            <person name="Martin F.M."/>
            <person name="Hacquard S."/>
        </authorList>
    </citation>
    <scope>NUCLEOTIDE SEQUENCE</scope>
    <source>
        <strain evidence="2">MPI-CAGE-AT-0021</strain>
    </source>
</reference>
<evidence type="ECO:0000313" key="2">
    <source>
        <dbReference type="EMBL" id="KAH7110420.1"/>
    </source>
</evidence>
<accession>A0A9P9I8G3</accession>
<sequence length="315" mass="36392">MMSTLTERLQNLGLFDSSFLAFNPTGEKAWIKANFDDVPPYLIRVFTPQSAGSTDECWVKSRDARYSNKLSAVDIFTRDNDHVANMLNIHLRWWGKSGDSDNVTSWTGSWLFALQYIFHLHKNIRDASSLDDIKICMIDTTLFPKGYFVRDMDLIRAYEQFNPGLRDLGRLRSKKHKHYGGSYYFGEYLSQGALRIERKCKIVPASAVVDNGLFTIQPLFREFENWEVTRTPPWANEVIRLREDFYGTESEIHQDEIQASIDIAKLFGPDFRLPMAAGLIGLLPRRADDASIQRVFRSTPFTEESMLSVREYPEF</sequence>
<dbReference type="OrthoDB" id="4152607at2759"/>
<evidence type="ECO:0000259" key="1">
    <source>
        <dbReference type="Pfam" id="PF24494"/>
    </source>
</evidence>
<dbReference type="Proteomes" id="UP000717696">
    <property type="component" value="Unassembled WGS sequence"/>
</dbReference>
<gene>
    <name evidence="3" type="ORF">B0J13DRAFT_200320</name>
    <name evidence="2" type="ORF">B0J13DRAFT_292280</name>
</gene>
<dbReference type="EMBL" id="JAGMUU010000063">
    <property type="protein sequence ID" value="KAH7110420.1"/>
    <property type="molecule type" value="Genomic_DNA"/>
</dbReference>
<dbReference type="Pfam" id="PF24494">
    <property type="entry name" value="DUF7587"/>
    <property type="match status" value="1"/>
</dbReference>
<proteinExistence type="predicted"/>
<dbReference type="EMBL" id="JAGMUU010000033">
    <property type="protein sequence ID" value="KAH7118035.1"/>
    <property type="molecule type" value="Genomic_DNA"/>
</dbReference>
<comment type="caution">
    <text evidence="2">The sequence shown here is derived from an EMBL/GenBank/DDBJ whole genome shotgun (WGS) entry which is preliminary data.</text>
</comment>
<dbReference type="AlphaFoldDB" id="A0A9P9I8G3"/>
<evidence type="ECO:0000313" key="3">
    <source>
        <dbReference type="EMBL" id="KAH7118035.1"/>
    </source>
</evidence>
<evidence type="ECO:0000313" key="4">
    <source>
        <dbReference type="Proteomes" id="UP000717696"/>
    </source>
</evidence>
<name>A0A9P9I8G3_9HYPO</name>
<keyword evidence="4" id="KW-1185">Reference proteome</keyword>
<feature type="domain" description="DUF7587" evidence="1">
    <location>
        <begin position="38"/>
        <end position="190"/>
    </location>
</feature>
<dbReference type="InterPro" id="IPR056009">
    <property type="entry name" value="DUF7587"/>
</dbReference>
<protein>
    <recommendedName>
        <fullName evidence="1">DUF7587 domain-containing protein</fullName>
    </recommendedName>
</protein>